<evidence type="ECO:0000313" key="11">
    <source>
        <dbReference type="EMBL" id="EHK46840.1"/>
    </source>
</evidence>
<feature type="active site" description="Proton acceptor; for dehydratase activity" evidence="7">
    <location>
        <position position="862"/>
    </location>
</feature>
<keyword evidence="2" id="KW-0597">Phosphoprotein</keyword>
<dbReference type="OMA" id="AHMGVGT"/>
<dbReference type="SUPFAM" id="SSF47336">
    <property type="entry name" value="ACP-like"/>
    <property type="match status" value="1"/>
</dbReference>
<dbReference type="InterPro" id="IPR020841">
    <property type="entry name" value="PKS_Beta-ketoAc_synthase_dom"/>
</dbReference>
<dbReference type="Pfam" id="PF16197">
    <property type="entry name" value="KAsynt_C_assoc"/>
    <property type="match status" value="1"/>
</dbReference>
<dbReference type="CDD" id="cd00833">
    <property type="entry name" value="PKS"/>
    <property type="match status" value="1"/>
</dbReference>
<feature type="active site" description="Proton donor; for dehydratase activity" evidence="7">
    <location>
        <position position="1027"/>
    </location>
</feature>
<evidence type="ECO:0000259" key="8">
    <source>
        <dbReference type="PROSITE" id="PS50075"/>
    </source>
</evidence>
<evidence type="ECO:0000256" key="1">
    <source>
        <dbReference type="ARBA" id="ARBA00022450"/>
    </source>
</evidence>
<dbReference type="SUPFAM" id="SSF51735">
    <property type="entry name" value="NAD(P)-binding Rossmann-fold domains"/>
    <property type="match status" value="2"/>
</dbReference>
<evidence type="ECO:0000259" key="10">
    <source>
        <dbReference type="PROSITE" id="PS52019"/>
    </source>
</evidence>
<dbReference type="SUPFAM" id="SSF53901">
    <property type="entry name" value="Thiolase-like"/>
    <property type="match status" value="1"/>
</dbReference>
<dbReference type="InterPro" id="IPR049900">
    <property type="entry name" value="PKS_mFAS_DH"/>
</dbReference>
<dbReference type="InterPro" id="IPR036736">
    <property type="entry name" value="ACP-like_sf"/>
</dbReference>
<dbReference type="Pfam" id="PF21089">
    <property type="entry name" value="PKS_DH_N"/>
    <property type="match status" value="1"/>
</dbReference>
<organism evidence="11 12">
    <name type="scientific">Hypocrea atroviridis (strain ATCC 20476 / IMI 206040)</name>
    <name type="common">Trichoderma atroviride</name>
    <dbReference type="NCBI Taxonomy" id="452589"/>
    <lineage>
        <taxon>Eukaryota</taxon>
        <taxon>Fungi</taxon>
        <taxon>Dikarya</taxon>
        <taxon>Ascomycota</taxon>
        <taxon>Pezizomycotina</taxon>
        <taxon>Sordariomycetes</taxon>
        <taxon>Hypocreomycetidae</taxon>
        <taxon>Hypocreales</taxon>
        <taxon>Hypocreaceae</taxon>
        <taxon>Trichoderma</taxon>
    </lineage>
</organism>
<reference evidence="11 12" key="1">
    <citation type="journal article" date="2011" name="Genome Biol.">
        <title>Comparative genome sequence analysis underscores mycoparasitism as the ancestral life style of Trichoderma.</title>
        <authorList>
            <person name="Kubicek C.P."/>
            <person name="Herrera-Estrella A."/>
            <person name="Seidl-Seiboth V."/>
            <person name="Martinez D.A."/>
            <person name="Druzhinina I.S."/>
            <person name="Thon M."/>
            <person name="Zeilinger S."/>
            <person name="Casas-Flores S."/>
            <person name="Horwitz B.A."/>
            <person name="Mukherjee P.K."/>
            <person name="Mukherjee M."/>
            <person name="Kredics L."/>
            <person name="Alcaraz L.D."/>
            <person name="Aerts A."/>
            <person name="Antal Z."/>
            <person name="Atanasova L."/>
            <person name="Cervantes-Badillo M.G."/>
            <person name="Challacombe J."/>
            <person name="Chertkov O."/>
            <person name="McCluskey K."/>
            <person name="Coulpier F."/>
            <person name="Deshpande N."/>
            <person name="von Doehren H."/>
            <person name="Ebbole D.J."/>
            <person name="Esquivel-Naranjo E.U."/>
            <person name="Fekete E."/>
            <person name="Flipphi M."/>
            <person name="Glaser F."/>
            <person name="Gomez-Rodriguez E.Y."/>
            <person name="Gruber S."/>
            <person name="Han C."/>
            <person name="Henrissat B."/>
            <person name="Hermosa R."/>
            <person name="Hernandez-Onate M."/>
            <person name="Karaffa L."/>
            <person name="Kosti I."/>
            <person name="Le Crom S."/>
            <person name="Lindquist E."/>
            <person name="Lucas S."/>
            <person name="Luebeck M."/>
            <person name="Luebeck P.S."/>
            <person name="Margeot A."/>
            <person name="Metz B."/>
            <person name="Misra M."/>
            <person name="Nevalainen H."/>
            <person name="Omann M."/>
            <person name="Packer N."/>
            <person name="Perrone G."/>
            <person name="Uresti-Rivera E.E."/>
            <person name="Salamov A."/>
            <person name="Schmoll M."/>
            <person name="Seiboth B."/>
            <person name="Shapiro H."/>
            <person name="Sukno S."/>
            <person name="Tamayo-Ramos J.A."/>
            <person name="Tisch D."/>
            <person name="Wiest A."/>
            <person name="Wilkinson H.H."/>
            <person name="Zhang M."/>
            <person name="Coutinho P.M."/>
            <person name="Kenerley C.M."/>
            <person name="Monte E."/>
            <person name="Baker S.E."/>
            <person name="Grigoriev I.V."/>
        </authorList>
    </citation>
    <scope>NUCLEOTIDE SEQUENCE [LARGE SCALE GENOMIC DNA]</scope>
    <source>
        <strain evidence="12">ATCC 20476 / IMI 206040</strain>
    </source>
</reference>
<dbReference type="Pfam" id="PF00698">
    <property type="entry name" value="Acyl_transf_1"/>
    <property type="match status" value="1"/>
</dbReference>
<dbReference type="InterPro" id="IPR014030">
    <property type="entry name" value="Ketoacyl_synth_N"/>
</dbReference>
<dbReference type="Gene3D" id="3.10.129.110">
    <property type="entry name" value="Polyketide synthase dehydratase"/>
    <property type="match status" value="1"/>
</dbReference>
<dbReference type="PROSITE" id="PS50075">
    <property type="entry name" value="CARRIER"/>
    <property type="match status" value="1"/>
</dbReference>
<dbReference type="SMART" id="SM00823">
    <property type="entry name" value="PKS_PP"/>
    <property type="match status" value="1"/>
</dbReference>
<dbReference type="Proteomes" id="UP000005426">
    <property type="component" value="Unassembled WGS sequence"/>
</dbReference>
<accession>G9NQL7</accession>
<dbReference type="PANTHER" id="PTHR43775:SF22">
    <property type="entry name" value="SYNTHASE, PUTATIVE (JCVI)-RELATED"/>
    <property type="match status" value="1"/>
</dbReference>
<dbReference type="eggNOG" id="KOG1202">
    <property type="taxonomic scope" value="Eukaryota"/>
</dbReference>
<dbReference type="SMART" id="SM00825">
    <property type="entry name" value="PKS_KS"/>
    <property type="match status" value="1"/>
</dbReference>
<evidence type="ECO:0000256" key="2">
    <source>
        <dbReference type="ARBA" id="ARBA00022553"/>
    </source>
</evidence>
<dbReference type="InterPro" id="IPR006162">
    <property type="entry name" value="Ppantetheine_attach_site"/>
</dbReference>
<dbReference type="PROSITE" id="PS52019">
    <property type="entry name" value="PKS_MFAS_DH"/>
    <property type="match status" value="1"/>
</dbReference>
<dbReference type="SMART" id="SM01294">
    <property type="entry name" value="PKS_PP_betabranch"/>
    <property type="match status" value="1"/>
</dbReference>
<dbReference type="GO" id="GO:0004315">
    <property type="term" value="F:3-oxoacyl-[acyl-carrier-protein] synthase activity"/>
    <property type="evidence" value="ECO:0007669"/>
    <property type="project" value="InterPro"/>
</dbReference>
<dbReference type="InterPro" id="IPR014043">
    <property type="entry name" value="Acyl_transferase_dom"/>
</dbReference>
<evidence type="ECO:0000259" key="9">
    <source>
        <dbReference type="PROSITE" id="PS52004"/>
    </source>
</evidence>
<dbReference type="PROSITE" id="PS00606">
    <property type="entry name" value="KS3_1"/>
    <property type="match status" value="1"/>
</dbReference>
<evidence type="ECO:0000256" key="5">
    <source>
        <dbReference type="ARBA" id="ARBA00023268"/>
    </source>
</evidence>
<dbReference type="Gene3D" id="3.40.366.10">
    <property type="entry name" value="Malonyl-Coenzyme A Acyl Carrier Protein, domain 2"/>
    <property type="match status" value="1"/>
</dbReference>
<dbReference type="InterPro" id="IPR050091">
    <property type="entry name" value="PKS_NRPS_Biosynth_Enz"/>
</dbReference>
<dbReference type="InterPro" id="IPR018201">
    <property type="entry name" value="Ketoacyl_synth_AS"/>
</dbReference>
<dbReference type="InterPro" id="IPR020806">
    <property type="entry name" value="PKS_PP-bd"/>
</dbReference>
<sequence>MACRTAGGNTSPEKLWQFLLAKQDGCGEVPRQRWEPWLRRDSRNAKEISNAISKGYFIHNLENFDAAFFGISPKEAEQMDPHQRLGLELSWEALEDAGFNPESLVGSNTAVFMGVDSDDYSRLLLEDLPNIEPWMGIGSAPHGVANRISYHLDLMGPSTAVDAACASSLVAVHLGCRAIQNLESDVAIVGGVNVLLAPALTLMLGKAGALSPEGVCKSFDDEANGYGRGEGGAIIILKRLSRAIADGDNIKAILKGSAVAQDGKTNGIMAPNSKAQELVARQALAQAGVDPLSISYIEAHATATKLGDPTEMAAIAAVYGTAAGRSASVPVYIGSIKPSVGHMEAAAGAIGLVKAVLAVNKGELAPQTRLQKLNTRINWAEAGLKVVQETTKWTEEKNRPRRAAVCSYGYGGTVSHAIVEQFVGSNPEPDNTNAANSSARVLFLVSVPQEKRLAKQARAVAEWLTSPAGKQVNLVAVANTLAQRRNHHDYRLAFVADSHETAAACLEAAAEDRTAIGHYISKGNVLGVSSDHARAAVWIFSGHGAQWRDMGKELLLDTAFRQAIDPLDAIVQSEAGFSILEALATGDFLEMSERIQILTYVVQIGLSRVLMSKGLVPEAVIGHSVGEIAASVVAVADMNTQGTKAVRVKTDIAFHSPMLNQIVGPLEESLTDALQPRQPTLPIYSTSNRNARTKRLRDVNYWTNNMTGPVFLKSAVNAAADDGYRVFVEVSTHPILLFSANETLLDRGLDYGDMATLATMKRDTSLDAAIMELTAELYIKGVSIDFEANSSYKRIWCPSVPGTSWVHKPYYRHVETGFTGQGSLDVRNKHVLLGQRIVDPNTNIVRYTAGLSTATKPFPGKHPLDGTEIIPAAVYLNTFHQATGALLLSNVNFDVPVSLGSDEQIVSVVVNGEQISVLSTQPSSLEVSGHETWITHSLCSWSTIATPEMAMQTKAIDVSILQNRIGVVLPNSFATDYLARIGVEGIAFPWEVIEHYGNDSEMIAKVDMDPSVGFLSWDQESWAPILDAATSIGSAIFFNDPRMRIVSKMDHLYFYSSGSPPKIGYIYVQKHIDAKDYAADIHILDQQGNLLAMVQGMRLSDLVNCAAEDSGSLVHQLVWVPPAFKEQPRDLTHVIMVSSDLTLLEAYSTQLKNKVTRVTCRNRVVELSDLSAALSEKGTIVVYAPPAIESAAQVADATEEFIWQTASIVKALANIGQSVLAKFFVLTNRVFSGESVTSLAHGALYGLARIIASEHPDIWGGLIDSESSSDFPMLAIRYVDDYDILRINDGLPRRAIMRRLLESQKHAPGIANTLMPKPEGTYIVTGGLGDFGLETCNFLIEKGARNVVIVSRRGLPLPNYQSILAADDAKLDAVINRIRAFEAQGATIHTLALDITLPDAADLLLKAIRALNIPPVLGVVHAAGVLEDSSLVETTRDSFARVLAPKVNGALALHSAFPPGSLDFFIMYSSIGQLVGTVGQASYGSSNAFLDALATHRRAQGDNTVAFQFTAVRGLGMATGTSLLMTELRSKGITDITAGEAFRAWEHLGRYDVESAVVTRCLPLLEGEPAAIPLLEDIVVRRPRIKLKGLETAANSMATVTTNNDTIDDGTVPAHPLDREKWVDKRVRECVARVLMMDDIDDIGLQTRLSDLGLDSVMTVALRQAFQAVFKIKVPLTLTWSHPTLKHLVPWFLSRLSK</sequence>
<dbReference type="Gene3D" id="3.40.47.10">
    <property type="match status" value="1"/>
</dbReference>
<evidence type="ECO:0000313" key="12">
    <source>
        <dbReference type="Proteomes" id="UP000005426"/>
    </source>
</evidence>
<dbReference type="CDD" id="cd05274">
    <property type="entry name" value="KR_FAS_SDR_x"/>
    <property type="match status" value="1"/>
</dbReference>
<keyword evidence="1" id="KW-0596">Phosphopantetheine</keyword>
<dbReference type="GO" id="GO:0050641">
    <property type="term" value="F:6-methylsalicylic acid synthase activity"/>
    <property type="evidence" value="ECO:0007669"/>
    <property type="project" value="UniProtKB-EC"/>
</dbReference>
<feature type="region of interest" description="N-terminal hotdog fold" evidence="7">
    <location>
        <begin position="830"/>
        <end position="948"/>
    </location>
</feature>
<dbReference type="InterPro" id="IPR016039">
    <property type="entry name" value="Thiolase-like"/>
</dbReference>
<keyword evidence="3" id="KW-0808">Transferase</keyword>
<dbReference type="InterPro" id="IPR014031">
    <property type="entry name" value="Ketoacyl_synth_C"/>
</dbReference>
<dbReference type="InterPro" id="IPR057326">
    <property type="entry name" value="KR_dom"/>
</dbReference>
<dbReference type="GO" id="GO:0006633">
    <property type="term" value="P:fatty acid biosynthetic process"/>
    <property type="evidence" value="ECO:0007669"/>
    <property type="project" value="InterPro"/>
</dbReference>
<dbReference type="InterPro" id="IPR009081">
    <property type="entry name" value="PP-bd_ACP"/>
</dbReference>
<evidence type="ECO:0000256" key="6">
    <source>
        <dbReference type="ARBA" id="ARBA00038879"/>
    </source>
</evidence>
<feature type="region of interest" description="C-terminal hotdog fold" evidence="7">
    <location>
        <begin position="966"/>
        <end position="1108"/>
    </location>
</feature>
<feature type="domain" description="PKS/mFAS DH" evidence="10">
    <location>
        <begin position="830"/>
        <end position="1108"/>
    </location>
</feature>
<dbReference type="InterPro" id="IPR013968">
    <property type="entry name" value="PKS_KR"/>
</dbReference>
<dbReference type="PROSITE" id="PS00012">
    <property type="entry name" value="PHOSPHOPANTETHEINE"/>
    <property type="match status" value="1"/>
</dbReference>
<dbReference type="Pfam" id="PF02801">
    <property type="entry name" value="Ketoacyl-synt_C"/>
    <property type="match status" value="1"/>
</dbReference>
<dbReference type="GO" id="GO:0016491">
    <property type="term" value="F:oxidoreductase activity"/>
    <property type="evidence" value="ECO:0007669"/>
    <property type="project" value="UniProtKB-KW"/>
</dbReference>
<dbReference type="SMART" id="SM00822">
    <property type="entry name" value="PKS_KR"/>
    <property type="match status" value="1"/>
</dbReference>
<dbReference type="InterPro" id="IPR016035">
    <property type="entry name" value="Acyl_Trfase/lysoPLipase"/>
</dbReference>
<proteinExistence type="predicted"/>
<dbReference type="EC" id="2.3.1.165" evidence="6"/>
<dbReference type="OrthoDB" id="329835at2759"/>
<dbReference type="InterPro" id="IPR001227">
    <property type="entry name" value="Ac_transferase_dom_sf"/>
</dbReference>
<dbReference type="Pfam" id="PF08659">
    <property type="entry name" value="KR"/>
    <property type="match status" value="1"/>
</dbReference>
<gene>
    <name evidence="11" type="ORF">TRIATDRAFT_45540</name>
</gene>
<dbReference type="Pfam" id="PF00550">
    <property type="entry name" value="PP-binding"/>
    <property type="match status" value="1"/>
</dbReference>
<feature type="domain" description="Carrier" evidence="8">
    <location>
        <begin position="1621"/>
        <end position="1696"/>
    </location>
</feature>
<dbReference type="PROSITE" id="PS52004">
    <property type="entry name" value="KS3_2"/>
    <property type="match status" value="1"/>
</dbReference>
<dbReference type="SUPFAM" id="SSF52151">
    <property type="entry name" value="FabD/lysophospholipase-like"/>
    <property type="match status" value="1"/>
</dbReference>
<comment type="caution">
    <text evidence="11">The sequence shown here is derived from an EMBL/GenBank/DDBJ whole genome shotgun (WGS) entry which is preliminary data.</text>
</comment>
<dbReference type="SMART" id="SM00827">
    <property type="entry name" value="PKS_AT"/>
    <property type="match status" value="1"/>
</dbReference>
<dbReference type="STRING" id="452589.G9NQL7"/>
<dbReference type="HOGENOM" id="CLU_000022_35_3_1"/>
<protein>
    <recommendedName>
        <fullName evidence="6">6-methylsalicylic acid synthase</fullName>
        <ecNumber evidence="6">2.3.1.165</ecNumber>
    </recommendedName>
</protein>
<keyword evidence="12" id="KW-1185">Reference proteome</keyword>
<evidence type="ECO:0000256" key="3">
    <source>
        <dbReference type="ARBA" id="ARBA00022679"/>
    </source>
</evidence>
<feature type="domain" description="Ketosynthase family 3 (KS3)" evidence="9">
    <location>
        <begin position="1"/>
        <end position="421"/>
    </location>
</feature>
<name>G9NQL7_HYPAI</name>
<dbReference type="InterPro" id="IPR042104">
    <property type="entry name" value="PKS_dehydratase_sf"/>
</dbReference>
<evidence type="ECO:0000256" key="7">
    <source>
        <dbReference type="PROSITE-ProRule" id="PRU01363"/>
    </source>
</evidence>
<dbReference type="InterPro" id="IPR049552">
    <property type="entry name" value="PKS_DH_N"/>
</dbReference>
<dbReference type="Gene3D" id="3.40.50.720">
    <property type="entry name" value="NAD(P)-binding Rossmann-like Domain"/>
    <property type="match status" value="1"/>
</dbReference>
<evidence type="ECO:0000256" key="4">
    <source>
        <dbReference type="ARBA" id="ARBA00023002"/>
    </source>
</evidence>
<dbReference type="Gene3D" id="1.10.1200.10">
    <property type="entry name" value="ACP-like"/>
    <property type="match status" value="1"/>
</dbReference>
<dbReference type="GO" id="GO:0004312">
    <property type="term" value="F:fatty acid synthase activity"/>
    <property type="evidence" value="ECO:0007669"/>
    <property type="project" value="TreeGrafter"/>
</dbReference>
<dbReference type="InterPro" id="IPR036291">
    <property type="entry name" value="NAD(P)-bd_dom_sf"/>
</dbReference>
<keyword evidence="5" id="KW-0511">Multifunctional enzyme</keyword>
<dbReference type="EMBL" id="ABDG02000021">
    <property type="protein sequence ID" value="EHK46840.1"/>
    <property type="molecule type" value="Genomic_DNA"/>
</dbReference>
<dbReference type="InterPro" id="IPR032821">
    <property type="entry name" value="PKS_assoc"/>
</dbReference>
<dbReference type="PANTHER" id="PTHR43775">
    <property type="entry name" value="FATTY ACID SYNTHASE"/>
    <property type="match status" value="1"/>
</dbReference>
<keyword evidence="4" id="KW-0560">Oxidoreductase</keyword>
<dbReference type="Pfam" id="PF00109">
    <property type="entry name" value="ketoacyl-synt"/>
    <property type="match status" value="1"/>
</dbReference>
<dbReference type="GO" id="GO:0031177">
    <property type="term" value="F:phosphopantetheine binding"/>
    <property type="evidence" value="ECO:0007669"/>
    <property type="project" value="InterPro"/>
</dbReference>
<dbReference type="GO" id="GO:0044550">
    <property type="term" value="P:secondary metabolite biosynthetic process"/>
    <property type="evidence" value="ECO:0007669"/>
    <property type="project" value="UniProtKB-ARBA"/>
</dbReference>